<dbReference type="OrthoDB" id="188455at2759"/>
<sequence length="326" mass="37236">MAFLNPPIVFHYAKPCSLYSTHFSPTGQAMLILNQQWQRHTATTARKTWKWYWDFLLLILFVLIVVSFLKFTPSMKHPSGEHSKIISMSTKPFRFQSKGFIRLRRKVAETGASATTDISRDFPSWKDGALINPMLQALGITFRLVSMVQADPHLYANGFEWKCPMQLMTSNEIKLITLLFEDGEDVAETRATIPMSSAIDMSIINYDDDHGMKSVSVPSFWKLLTLSLSVALFPQEDRSFDCIDVCRASEELPQDMIVKTLMERGDLVVEINSALHLEPSDENGHRSRSKFYVEELKDAKKNTMTIEGFLLDPVWHYTGKRIGTLN</sequence>
<accession>A0A9Q0H1F4</accession>
<keyword evidence="4" id="KW-1185">Reference proteome</keyword>
<protein>
    <recommendedName>
        <fullName evidence="2">Nematode resistance protein-like HSPRO1 N-terminal domain-containing protein</fullName>
    </recommendedName>
</protein>
<feature type="domain" description="Nematode resistance protein-like HSPRO1 N-terminal" evidence="2">
    <location>
        <begin position="119"/>
        <end position="197"/>
    </location>
</feature>
<feature type="transmembrane region" description="Helical" evidence="1">
    <location>
        <begin position="51"/>
        <end position="69"/>
    </location>
</feature>
<organism evidence="3 4">
    <name type="scientific">Protea cynaroides</name>
    <dbReference type="NCBI Taxonomy" id="273540"/>
    <lineage>
        <taxon>Eukaryota</taxon>
        <taxon>Viridiplantae</taxon>
        <taxon>Streptophyta</taxon>
        <taxon>Embryophyta</taxon>
        <taxon>Tracheophyta</taxon>
        <taxon>Spermatophyta</taxon>
        <taxon>Magnoliopsida</taxon>
        <taxon>Proteales</taxon>
        <taxon>Proteaceae</taxon>
        <taxon>Protea</taxon>
    </lineage>
</organism>
<evidence type="ECO:0000259" key="2">
    <source>
        <dbReference type="Pfam" id="PF07231"/>
    </source>
</evidence>
<dbReference type="GO" id="GO:0006952">
    <property type="term" value="P:defense response"/>
    <property type="evidence" value="ECO:0007669"/>
    <property type="project" value="InterPro"/>
</dbReference>
<reference evidence="3" key="1">
    <citation type="journal article" date="2023" name="Plant J.">
        <title>The genome of the king protea, Protea cynaroides.</title>
        <authorList>
            <person name="Chang J."/>
            <person name="Duong T.A."/>
            <person name="Schoeman C."/>
            <person name="Ma X."/>
            <person name="Roodt D."/>
            <person name="Barker N."/>
            <person name="Li Z."/>
            <person name="Van de Peer Y."/>
            <person name="Mizrachi E."/>
        </authorList>
    </citation>
    <scope>NUCLEOTIDE SEQUENCE</scope>
    <source>
        <tissue evidence="3">Young leaves</tissue>
    </source>
</reference>
<evidence type="ECO:0000313" key="4">
    <source>
        <dbReference type="Proteomes" id="UP001141806"/>
    </source>
</evidence>
<dbReference type="EMBL" id="JAMYWD010000010">
    <property type="protein sequence ID" value="KAJ4957480.1"/>
    <property type="molecule type" value="Genomic_DNA"/>
</dbReference>
<gene>
    <name evidence="3" type="ORF">NE237_024591</name>
</gene>
<dbReference type="Pfam" id="PF07231">
    <property type="entry name" value="Hs1pro-1_N"/>
    <property type="match status" value="1"/>
</dbReference>
<name>A0A9Q0H1F4_9MAGN</name>
<comment type="caution">
    <text evidence="3">The sequence shown here is derived from an EMBL/GenBank/DDBJ whole genome shotgun (WGS) entry which is preliminary data.</text>
</comment>
<dbReference type="InterPro" id="IPR038759">
    <property type="entry name" value="HSPRO1/HSPRO2"/>
</dbReference>
<evidence type="ECO:0000256" key="1">
    <source>
        <dbReference type="SAM" id="Phobius"/>
    </source>
</evidence>
<keyword evidence="1" id="KW-0812">Transmembrane</keyword>
<dbReference type="InterPro" id="IPR009869">
    <property type="entry name" value="HSPRO1_N"/>
</dbReference>
<dbReference type="PANTHER" id="PTHR34795">
    <property type="entry name" value="NEMATODE RESISTANCE PROTEIN-LIKE HSPRO1"/>
    <property type="match status" value="1"/>
</dbReference>
<keyword evidence="1" id="KW-1133">Transmembrane helix</keyword>
<keyword evidence="1" id="KW-0472">Membrane</keyword>
<evidence type="ECO:0000313" key="3">
    <source>
        <dbReference type="EMBL" id="KAJ4957480.1"/>
    </source>
</evidence>
<dbReference type="Proteomes" id="UP001141806">
    <property type="component" value="Unassembled WGS sequence"/>
</dbReference>
<dbReference type="PANTHER" id="PTHR34795:SF1">
    <property type="entry name" value="NEMATODE RESISTANCE PROTEIN-LIKE HSPRO1"/>
    <property type="match status" value="1"/>
</dbReference>
<dbReference type="AlphaFoldDB" id="A0A9Q0H1F4"/>
<proteinExistence type="predicted"/>